<evidence type="ECO:0000256" key="5">
    <source>
        <dbReference type="ARBA" id="ARBA00023136"/>
    </source>
</evidence>
<organism evidence="9 10">
    <name type="scientific">Hohenbuehelia grisea</name>
    <dbReference type="NCBI Taxonomy" id="104357"/>
    <lineage>
        <taxon>Eukaryota</taxon>
        <taxon>Fungi</taxon>
        <taxon>Dikarya</taxon>
        <taxon>Basidiomycota</taxon>
        <taxon>Agaricomycotina</taxon>
        <taxon>Agaricomycetes</taxon>
        <taxon>Agaricomycetidae</taxon>
        <taxon>Agaricales</taxon>
        <taxon>Pleurotineae</taxon>
        <taxon>Pleurotaceae</taxon>
        <taxon>Hohenbuehelia</taxon>
    </lineage>
</organism>
<accession>A0ABR3JLP7</accession>
<dbReference type="Gene3D" id="1.20.1250.20">
    <property type="entry name" value="MFS general substrate transporter like domains"/>
    <property type="match status" value="2"/>
</dbReference>
<feature type="transmembrane region" description="Helical" evidence="7">
    <location>
        <begin position="402"/>
        <end position="423"/>
    </location>
</feature>
<name>A0ABR3JLP7_9AGAR</name>
<proteinExistence type="predicted"/>
<comment type="subcellular location">
    <subcellularLocation>
        <location evidence="1">Membrane</location>
        <topology evidence="1">Multi-pass membrane protein</topology>
    </subcellularLocation>
</comment>
<gene>
    <name evidence="9" type="ORF">HGRIS_002600</name>
</gene>
<evidence type="ECO:0000313" key="10">
    <source>
        <dbReference type="Proteomes" id="UP001556367"/>
    </source>
</evidence>
<keyword evidence="4 7" id="KW-1133">Transmembrane helix</keyword>
<keyword evidence="2" id="KW-0813">Transport</keyword>
<dbReference type="SUPFAM" id="SSF103473">
    <property type="entry name" value="MFS general substrate transporter"/>
    <property type="match status" value="1"/>
</dbReference>
<dbReference type="InterPro" id="IPR020846">
    <property type="entry name" value="MFS_dom"/>
</dbReference>
<feature type="transmembrane region" description="Helical" evidence="7">
    <location>
        <begin position="49"/>
        <end position="67"/>
    </location>
</feature>
<reference evidence="10" key="1">
    <citation type="submission" date="2024-06" db="EMBL/GenBank/DDBJ databases">
        <title>Multi-omics analyses provide insights into the biosynthesis of the anticancer antibiotic pleurotin in Hohenbuehelia grisea.</title>
        <authorList>
            <person name="Weaver J.A."/>
            <person name="Alberti F."/>
        </authorList>
    </citation>
    <scope>NUCLEOTIDE SEQUENCE [LARGE SCALE GENOMIC DNA]</scope>
    <source>
        <strain evidence="10">T-177</strain>
    </source>
</reference>
<dbReference type="PANTHER" id="PTHR43791">
    <property type="entry name" value="PERMEASE-RELATED"/>
    <property type="match status" value="1"/>
</dbReference>
<evidence type="ECO:0000256" key="6">
    <source>
        <dbReference type="SAM" id="MobiDB-lite"/>
    </source>
</evidence>
<keyword evidence="5 7" id="KW-0472">Membrane</keyword>
<feature type="transmembrane region" description="Helical" evidence="7">
    <location>
        <begin position="370"/>
        <end position="390"/>
    </location>
</feature>
<feature type="transmembrane region" description="Helical" evidence="7">
    <location>
        <begin position="209"/>
        <end position="231"/>
    </location>
</feature>
<keyword evidence="10" id="KW-1185">Reference proteome</keyword>
<evidence type="ECO:0000313" key="9">
    <source>
        <dbReference type="EMBL" id="KAL0956452.1"/>
    </source>
</evidence>
<dbReference type="PROSITE" id="PS50850">
    <property type="entry name" value="MFS"/>
    <property type="match status" value="1"/>
</dbReference>
<feature type="region of interest" description="Disordered" evidence="6">
    <location>
        <begin position="1"/>
        <end position="35"/>
    </location>
</feature>
<keyword evidence="3 7" id="KW-0812">Transmembrane</keyword>
<evidence type="ECO:0000256" key="7">
    <source>
        <dbReference type="SAM" id="Phobius"/>
    </source>
</evidence>
<feature type="transmembrane region" description="Helical" evidence="7">
    <location>
        <begin position="435"/>
        <end position="457"/>
    </location>
</feature>
<dbReference type="InterPro" id="IPR011701">
    <property type="entry name" value="MFS"/>
</dbReference>
<feature type="transmembrane region" description="Helical" evidence="7">
    <location>
        <begin position="176"/>
        <end position="197"/>
    </location>
</feature>
<comment type="caution">
    <text evidence="9">The sequence shown here is derived from an EMBL/GenBank/DDBJ whole genome shotgun (WGS) entry which is preliminary data.</text>
</comment>
<evidence type="ECO:0000256" key="4">
    <source>
        <dbReference type="ARBA" id="ARBA00022989"/>
    </source>
</evidence>
<evidence type="ECO:0000256" key="3">
    <source>
        <dbReference type="ARBA" id="ARBA00022692"/>
    </source>
</evidence>
<dbReference type="Pfam" id="PF07690">
    <property type="entry name" value="MFS_1"/>
    <property type="match status" value="1"/>
</dbReference>
<protein>
    <recommendedName>
        <fullName evidence="8">Major facilitator superfamily (MFS) profile domain-containing protein</fullName>
    </recommendedName>
</protein>
<evidence type="ECO:0000259" key="8">
    <source>
        <dbReference type="PROSITE" id="PS50850"/>
    </source>
</evidence>
<feature type="domain" description="Major facilitator superfamily (MFS) profile" evidence="8">
    <location>
        <begin position="52"/>
        <end position="462"/>
    </location>
</feature>
<sequence>MASSISGCEKRASFDGDAESLTKSSTPKHDNKQASEFERKTIRQVDWRMLPLLALLYAVALIDRTNTGIARVAGMGAALKLSVGERYSIISCIYFVPYTLLQLPGNLVLRWVGAREWVTFLVISWGAVELGMGFAQNWHVLALCRALLGVFESGFFPAMVFIITTWYRRFEVQKRLAIFYLFSIFIGGFSSIFAYVLTLLKGRGGLQGWQWIFIIEGIITIALGIIGWFFIVDFPDKNRFLTKEQTELILARVEADRGDSVPDEVTFRKVVKHLCDWTIWANGLMFMCTAMPSYAVGYFITIILSGMGWGITDSLLLTAPPYVFAAIITYIFAHYSDSTGMRAPFIVAQALLTMLGCLLTLYVSQDGVRYFGLFLTCGGAAASVPGVLAYGSNNVREHSKRAVSTAVTVAMGGIGGIFATTVFREQDAPMYLPGMWATIGCQLFMIALVGCTTFTFMKRNKERREGKVETLEGASDFYYTL</sequence>
<feature type="transmembrane region" description="Helical" evidence="7">
    <location>
        <begin position="315"/>
        <end position="333"/>
    </location>
</feature>
<dbReference type="PANTHER" id="PTHR43791:SF3">
    <property type="entry name" value="MAJOR FACILITATOR SUPERFAMILY (MFS) PROFILE DOMAIN-CONTAINING PROTEIN"/>
    <property type="match status" value="1"/>
</dbReference>
<dbReference type="EMBL" id="JASNQZ010000006">
    <property type="protein sequence ID" value="KAL0956452.1"/>
    <property type="molecule type" value="Genomic_DNA"/>
</dbReference>
<feature type="transmembrane region" description="Helical" evidence="7">
    <location>
        <begin position="117"/>
        <end position="134"/>
    </location>
</feature>
<feature type="transmembrane region" description="Helical" evidence="7">
    <location>
        <begin position="345"/>
        <end position="364"/>
    </location>
</feature>
<feature type="transmembrane region" description="Helical" evidence="7">
    <location>
        <begin position="140"/>
        <end position="164"/>
    </location>
</feature>
<dbReference type="Proteomes" id="UP001556367">
    <property type="component" value="Unassembled WGS sequence"/>
</dbReference>
<evidence type="ECO:0000256" key="1">
    <source>
        <dbReference type="ARBA" id="ARBA00004141"/>
    </source>
</evidence>
<feature type="transmembrane region" description="Helical" evidence="7">
    <location>
        <begin position="277"/>
        <end position="303"/>
    </location>
</feature>
<dbReference type="InterPro" id="IPR036259">
    <property type="entry name" value="MFS_trans_sf"/>
</dbReference>
<feature type="transmembrane region" description="Helical" evidence="7">
    <location>
        <begin position="87"/>
        <end position="105"/>
    </location>
</feature>
<evidence type="ECO:0000256" key="2">
    <source>
        <dbReference type="ARBA" id="ARBA00022448"/>
    </source>
</evidence>